<dbReference type="RefSeq" id="WP_090945588.1">
    <property type="nucleotide sequence ID" value="NZ_FNDJ01000031.1"/>
</dbReference>
<evidence type="ECO:0000313" key="2">
    <source>
        <dbReference type="Proteomes" id="UP000199202"/>
    </source>
</evidence>
<reference evidence="1 2" key="1">
    <citation type="submission" date="2016-10" db="EMBL/GenBank/DDBJ databases">
        <authorList>
            <person name="de Groot N.N."/>
        </authorList>
    </citation>
    <scope>NUCLEOTIDE SEQUENCE [LARGE SCALE GENOMIC DNA]</scope>
    <source>
        <strain evidence="1 2">CGMCC 4.6533</strain>
    </source>
</reference>
<keyword evidence="2" id="KW-1185">Reference proteome</keyword>
<gene>
    <name evidence="1" type="ORF">SAMN05421869_13115</name>
</gene>
<accession>A0A1G9N2D3</accession>
<dbReference type="AlphaFoldDB" id="A0A1G9N2D3"/>
<evidence type="ECO:0000313" key="1">
    <source>
        <dbReference type="EMBL" id="SDL80544.1"/>
    </source>
</evidence>
<dbReference type="EMBL" id="FNDJ01000031">
    <property type="protein sequence ID" value="SDL80544.1"/>
    <property type="molecule type" value="Genomic_DNA"/>
</dbReference>
<name>A0A1G9N2D3_9ACTN</name>
<proteinExistence type="predicted"/>
<dbReference type="OrthoDB" id="3398872at2"/>
<sequence>MRAGLDCNADSLADCVEAVCVLDEDQASVLKRLRWDAPAEPVGLSATGDDRRHTEIVTAHARRMAERLTGSAATAEQIMRDAERAYGGPRPFRLRVAGGRPIRLPVLNPWTCLRLAPQPLVRRMCRLTERTVTGPGKRTTLAAGLELVEAEVGDLIRFGGDVFLPTVGYLYCGKLVTAELAADSRGAGMQTCRQEVS</sequence>
<organism evidence="1 2">
    <name type="scientific">Nonomuraea jiangxiensis</name>
    <dbReference type="NCBI Taxonomy" id="633440"/>
    <lineage>
        <taxon>Bacteria</taxon>
        <taxon>Bacillati</taxon>
        <taxon>Actinomycetota</taxon>
        <taxon>Actinomycetes</taxon>
        <taxon>Streptosporangiales</taxon>
        <taxon>Streptosporangiaceae</taxon>
        <taxon>Nonomuraea</taxon>
    </lineage>
</organism>
<dbReference type="Proteomes" id="UP000199202">
    <property type="component" value="Unassembled WGS sequence"/>
</dbReference>
<protein>
    <submittedName>
        <fullName evidence="1">Uncharacterized protein</fullName>
    </submittedName>
</protein>
<dbReference type="STRING" id="633440.SAMN05421869_13115"/>